<dbReference type="RefSeq" id="WP_276304471.1">
    <property type="nucleotide sequence ID" value="NZ_CP119992.1"/>
</dbReference>
<dbReference type="AlphaFoldDB" id="A0ABD6A7S7"/>
<evidence type="ECO:0000313" key="3">
    <source>
        <dbReference type="EMBL" id="MFC7316268.1"/>
    </source>
</evidence>
<dbReference type="Pfam" id="PF14520">
    <property type="entry name" value="HHH_5"/>
    <property type="match status" value="1"/>
</dbReference>
<protein>
    <submittedName>
        <fullName evidence="3">Helix-hairpin-helix domain-containing protein</fullName>
    </submittedName>
</protein>
<reference evidence="3 4" key="1">
    <citation type="journal article" date="2019" name="Int. J. Syst. Evol. Microbiol.">
        <title>The Global Catalogue of Microorganisms (GCM) 10K type strain sequencing project: providing services to taxonomists for standard genome sequencing and annotation.</title>
        <authorList>
            <consortium name="The Broad Institute Genomics Platform"/>
            <consortium name="The Broad Institute Genome Sequencing Center for Infectious Disease"/>
            <person name="Wu L."/>
            <person name="Ma J."/>
        </authorList>
    </citation>
    <scope>NUCLEOTIDE SEQUENCE [LARGE SCALE GENOMIC DNA]</scope>
    <source>
        <strain evidence="3 4">PSR21</strain>
    </source>
</reference>
<gene>
    <name evidence="3" type="ORF">ACFQPE_05590</name>
</gene>
<dbReference type="InterPro" id="IPR003583">
    <property type="entry name" value="Hlx-hairpin-Hlx_DNA-bd_motif"/>
</dbReference>
<accession>A0ABD6A7S7</accession>
<dbReference type="InterPro" id="IPR010994">
    <property type="entry name" value="RuvA_2-like"/>
</dbReference>
<dbReference type="Proteomes" id="UP001596547">
    <property type="component" value="Unassembled WGS sequence"/>
</dbReference>
<proteinExistence type="predicted"/>
<feature type="region of interest" description="Disordered" evidence="1">
    <location>
        <begin position="1"/>
        <end position="22"/>
    </location>
</feature>
<evidence type="ECO:0000259" key="2">
    <source>
        <dbReference type="SMART" id="SM00278"/>
    </source>
</evidence>
<dbReference type="EMBL" id="JBHTBF010000002">
    <property type="protein sequence ID" value="MFC7316268.1"/>
    <property type="molecule type" value="Genomic_DNA"/>
</dbReference>
<evidence type="ECO:0000313" key="4">
    <source>
        <dbReference type="Proteomes" id="UP001596547"/>
    </source>
</evidence>
<sequence length="89" mass="9427">MAVRLGRKHVEEPSTPALPRSSVAVLDAPTPKRMYGCIDGIEPDTADRLYEAYPAVTELLAASPAELMTIEGIGPKRADAIYSALGSAD</sequence>
<feature type="domain" description="Helix-hairpin-helix DNA-binding motif class 1" evidence="2">
    <location>
        <begin position="65"/>
        <end position="84"/>
    </location>
</feature>
<dbReference type="Gene3D" id="1.10.150.20">
    <property type="entry name" value="5' to 3' exonuclease, C-terminal subdomain"/>
    <property type="match status" value="1"/>
</dbReference>
<keyword evidence="4" id="KW-1185">Reference proteome</keyword>
<dbReference type="SUPFAM" id="SSF47781">
    <property type="entry name" value="RuvA domain 2-like"/>
    <property type="match status" value="1"/>
</dbReference>
<organism evidence="3 4">
    <name type="scientific">Halomarina halobia</name>
    <dbReference type="NCBI Taxonomy" id="3033386"/>
    <lineage>
        <taxon>Archaea</taxon>
        <taxon>Methanobacteriati</taxon>
        <taxon>Methanobacteriota</taxon>
        <taxon>Stenosarchaea group</taxon>
        <taxon>Halobacteria</taxon>
        <taxon>Halobacteriales</taxon>
        <taxon>Natronomonadaceae</taxon>
        <taxon>Halomarina</taxon>
    </lineage>
</organism>
<evidence type="ECO:0000256" key="1">
    <source>
        <dbReference type="SAM" id="MobiDB-lite"/>
    </source>
</evidence>
<dbReference type="GeneID" id="79314014"/>
<comment type="caution">
    <text evidence="3">The sequence shown here is derived from an EMBL/GenBank/DDBJ whole genome shotgun (WGS) entry which is preliminary data.</text>
</comment>
<dbReference type="SMART" id="SM00278">
    <property type="entry name" value="HhH1"/>
    <property type="match status" value="1"/>
</dbReference>
<name>A0ABD6A7S7_9EURY</name>